<dbReference type="InterPro" id="IPR011545">
    <property type="entry name" value="DEAD/DEAH_box_helicase_dom"/>
</dbReference>
<dbReference type="GO" id="GO:0016787">
    <property type="term" value="F:hydrolase activity"/>
    <property type="evidence" value="ECO:0007669"/>
    <property type="project" value="UniProtKB-KW"/>
</dbReference>
<reference evidence="6" key="1">
    <citation type="journal article" date="2020" name="Nature">
        <title>Giant virus diversity and host interactions through global metagenomics.</title>
        <authorList>
            <person name="Schulz F."/>
            <person name="Roux S."/>
            <person name="Paez-Espino D."/>
            <person name="Jungbluth S."/>
            <person name="Walsh D.A."/>
            <person name="Denef V.J."/>
            <person name="McMahon K.D."/>
            <person name="Konstantinidis K.T."/>
            <person name="Eloe-Fadrosh E.A."/>
            <person name="Kyrpides N.C."/>
            <person name="Woyke T."/>
        </authorList>
    </citation>
    <scope>NUCLEOTIDE SEQUENCE</scope>
    <source>
        <strain evidence="6">GVMAG-M-3300009180-1</strain>
    </source>
</reference>
<dbReference type="InterPro" id="IPR050699">
    <property type="entry name" value="RNA-DNA_Helicase"/>
</dbReference>
<proteinExistence type="predicted"/>
<keyword evidence="3" id="KW-0347">Helicase</keyword>
<dbReference type="PANTHER" id="PTHR12131:SF1">
    <property type="entry name" value="ATP-DEPENDENT RNA HELICASE SUPV3L1, MITOCHONDRIAL-RELATED"/>
    <property type="match status" value="1"/>
</dbReference>
<dbReference type="GO" id="GO:0005524">
    <property type="term" value="F:ATP binding"/>
    <property type="evidence" value="ECO:0007669"/>
    <property type="project" value="UniProtKB-KW"/>
</dbReference>
<accession>A0A6C0F4Z2</accession>
<dbReference type="Gene3D" id="3.40.50.300">
    <property type="entry name" value="P-loop containing nucleotide triphosphate hydrolases"/>
    <property type="match status" value="2"/>
</dbReference>
<sequence length="800" mass="91812">MVIICSEPYPNDSKYNEYFDLFPHTLSDFQKYSIQAIVDGHHSLVTAHTGSGKSLPAEFAIQFFKDQGKKVIYTSPIKALSNQKYYEFIQKYPHISFGIMTGDIKINPEADVVIMTTEILMNSLFMGSISEDLACVVFDEIHYINDADRGKVWEQSILMLPKHIQMIMLSGTIDAPEKFAEWCEKSKTVVLSSTHTRIVPLVHYGYLVTNEGFVKKIQDKAIQKKIQESTGKLIPLKTENGVYSEAGYKELKTTKELLDDCHQKRQHVMNSLALQLRDRDMLPAIAFVFSRKHAELLANEITVPLLEFDSKVAYTVKRECEQIVRKLPNYSEYLELPEYKHLVSLLEKGIGVHHSGMIPILREIVELMISKKYIKLLFATESFAIGLNCPIRTAIFTSLTKFDGSGMRYLLPHEYNQAASRCGRRGLDTIGHVVHCNNLFDLPTATEYKEMLCGKPQTLVSKFRISFPVVLNLMRNNQCSINDFVEFVDKSMIKNELTKSLKTESTYAEKLKSEIENNTMFTRTPTDVCNRYNYLKDLLPTVANKKRKEADREISSILSEHRNCMTDSDQIRKLNNKRRELEDVLHYIEYLETYVNIHTRTVCDILLERKFIEQTSESDYTFTSRGRIASGIAEMHPLVTADCLNSWVELTPKQIVGLLSCFTDVKIEQDLRSSVPTTNDQALKRCMIEILDTFRIYEDLERVRKTDPAYNYANPIIYDMVDTMMDWCDLSDEVECRLFIRDKLLCSIGDFTKAILKISAIAKELTATCEQNGMVEFQHKLSQIDGLTLKFVATSQSLYL</sequence>
<evidence type="ECO:0000256" key="4">
    <source>
        <dbReference type="ARBA" id="ARBA00022840"/>
    </source>
</evidence>
<dbReference type="InterPro" id="IPR014001">
    <property type="entry name" value="Helicase_ATP-bd"/>
</dbReference>
<evidence type="ECO:0000256" key="1">
    <source>
        <dbReference type="ARBA" id="ARBA00022741"/>
    </source>
</evidence>
<dbReference type="Gene3D" id="1.10.3380.30">
    <property type="match status" value="1"/>
</dbReference>
<dbReference type="EMBL" id="MN739013">
    <property type="protein sequence ID" value="QHT35140.1"/>
    <property type="molecule type" value="Genomic_DNA"/>
</dbReference>
<dbReference type="PANTHER" id="PTHR12131">
    <property type="entry name" value="ATP-DEPENDENT RNA AND DNA HELICASE"/>
    <property type="match status" value="1"/>
</dbReference>
<keyword evidence="4" id="KW-0067">ATP-binding</keyword>
<dbReference type="SMART" id="SM00490">
    <property type="entry name" value="HELICc"/>
    <property type="match status" value="1"/>
</dbReference>
<evidence type="ECO:0000313" key="6">
    <source>
        <dbReference type="EMBL" id="QHT35140.1"/>
    </source>
</evidence>
<evidence type="ECO:0000259" key="5">
    <source>
        <dbReference type="PROSITE" id="PS51192"/>
    </source>
</evidence>
<dbReference type="SMART" id="SM00487">
    <property type="entry name" value="DEXDc"/>
    <property type="match status" value="1"/>
</dbReference>
<evidence type="ECO:0000256" key="2">
    <source>
        <dbReference type="ARBA" id="ARBA00022801"/>
    </source>
</evidence>
<dbReference type="AlphaFoldDB" id="A0A6C0F4Z2"/>
<keyword evidence="2" id="KW-0378">Hydrolase</keyword>
<dbReference type="GO" id="GO:0070478">
    <property type="term" value="P:nuclear-transcribed mRNA catabolic process, 3'-5' exonucleolytic nonsense-mediated decay"/>
    <property type="evidence" value="ECO:0007669"/>
    <property type="project" value="TreeGrafter"/>
</dbReference>
<dbReference type="SUPFAM" id="SSF52540">
    <property type="entry name" value="P-loop containing nucleoside triphosphate hydrolases"/>
    <property type="match status" value="1"/>
</dbReference>
<dbReference type="Pfam" id="PF08148">
    <property type="entry name" value="DSHCT"/>
    <property type="match status" value="1"/>
</dbReference>
<dbReference type="InterPro" id="IPR001650">
    <property type="entry name" value="Helicase_C-like"/>
</dbReference>
<dbReference type="Pfam" id="PF00270">
    <property type="entry name" value="DEAD"/>
    <property type="match status" value="1"/>
</dbReference>
<organism evidence="6">
    <name type="scientific">viral metagenome</name>
    <dbReference type="NCBI Taxonomy" id="1070528"/>
    <lineage>
        <taxon>unclassified sequences</taxon>
        <taxon>metagenomes</taxon>
        <taxon>organismal metagenomes</taxon>
    </lineage>
</organism>
<keyword evidence="1" id="KW-0547">Nucleotide-binding</keyword>
<dbReference type="GO" id="GO:0004386">
    <property type="term" value="F:helicase activity"/>
    <property type="evidence" value="ECO:0007669"/>
    <property type="project" value="UniProtKB-KW"/>
</dbReference>
<dbReference type="InterPro" id="IPR027417">
    <property type="entry name" value="P-loop_NTPase"/>
</dbReference>
<dbReference type="InterPro" id="IPR012961">
    <property type="entry name" value="Ski2/MTR4_C"/>
</dbReference>
<dbReference type="PROSITE" id="PS51192">
    <property type="entry name" value="HELICASE_ATP_BIND_1"/>
    <property type="match status" value="1"/>
</dbReference>
<protein>
    <recommendedName>
        <fullName evidence="5">Helicase ATP-binding domain-containing protein</fullName>
    </recommendedName>
</protein>
<feature type="domain" description="Helicase ATP-binding" evidence="5">
    <location>
        <begin position="34"/>
        <end position="191"/>
    </location>
</feature>
<name>A0A6C0F4Z2_9ZZZZ</name>
<dbReference type="GO" id="GO:0003676">
    <property type="term" value="F:nucleic acid binding"/>
    <property type="evidence" value="ECO:0007669"/>
    <property type="project" value="InterPro"/>
</dbReference>
<evidence type="ECO:0000256" key="3">
    <source>
        <dbReference type="ARBA" id="ARBA00022806"/>
    </source>
</evidence>
<dbReference type="GO" id="GO:0055087">
    <property type="term" value="C:Ski complex"/>
    <property type="evidence" value="ECO:0007669"/>
    <property type="project" value="TreeGrafter"/>
</dbReference>